<dbReference type="PROSITE" id="PS01361">
    <property type="entry name" value="ZF_DOF_1"/>
    <property type="match status" value="1"/>
</dbReference>
<feature type="region of interest" description="Disordered" evidence="7">
    <location>
        <begin position="342"/>
        <end position="390"/>
    </location>
</feature>
<dbReference type="GO" id="GO:0003700">
    <property type="term" value="F:DNA-binding transcription factor activity"/>
    <property type="evidence" value="ECO:0007669"/>
    <property type="project" value="InterPro"/>
</dbReference>
<keyword evidence="1" id="KW-0479">Metal-binding</keyword>
<evidence type="ECO:0000256" key="5">
    <source>
        <dbReference type="ARBA" id="ARBA00023163"/>
    </source>
</evidence>
<dbReference type="Proteomes" id="UP000075714">
    <property type="component" value="Unassembled WGS sequence"/>
</dbReference>
<dbReference type="OrthoDB" id="1927254at2759"/>
<evidence type="ECO:0000256" key="4">
    <source>
        <dbReference type="ARBA" id="ARBA00023125"/>
    </source>
</evidence>
<dbReference type="PROSITE" id="PS50884">
    <property type="entry name" value="ZF_DOF_2"/>
    <property type="match status" value="1"/>
</dbReference>
<keyword evidence="6" id="KW-0539">Nucleus</keyword>
<gene>
    <name evidence="9" type="ORF">GPECTOR_8g235</name>
</gene>
<evidence type="ECO:0000256" key="2">
    <source>
        <dbReference type="ARBA" id="ARBA00022833"/>
    </source>
</evidence>
<feature type="region of interest" description="Disordered" evidence="7">
    <location>
        <begin position="1"/>
        <end position="98"/>
    </location>
</feature>
<feature type="region of interest" description="Disordered" evidence="7">
    <location>
        <begin position="139"/>
        <end position="162"/>
    </location>
</feature>
<feature type="domain" description="Dof-type" evidence="8">
    <location>
        <begin position="97"/>
        <end position="151"/>
    </location>
</feature>
<feature type="compositionally biased region" description="Basic and acidic residues" evidence="7">
    <location>
        <begin position="83"/>
        <end position="98"/>
    </location>
</feature>
<sequence>MAARGGDVTSSSGQLEDWAEAVAADLKEDRADEDGEERPQADRTAGKLSRQRSGSYQPPVVTKRQRPPQERESSPEEEEEGGEERNRPKLPRPDKKEVCPRCNSGDTKFCYYNNYNIKQPRFYCKTCQRYWTAGGTLRNIAPGSGRRKSKSKSAGRDMRNSPSLADHLTAAAVAQSGMFGLPVGAPSAYGNLSAAHLLAATDPTGLLAGSAAATAAYAHHHQQLLASHGSLAGLKLSGAAAAAQLQSPWASGTSIAPDLAGSALDQLHGHMGHAAGASAALAQLAAGQQALDARALLNSHQNHHDDLQSHSLSLRQLAAAHASAVQQSNGLLHRDGSAALSREELARGPSRSASPPPAQQRQLSSPQQHNSQVSQQPSPPPAQRNGYGSEDLEGEDVEVYYGRPVRVKSVHDSEGALLANGNGLGAAASLGLGHSLNGSQLASLSLPPSMASLAAVMGPPGSSSVHQLLGQQDGGRVWERKVMVALRT</sequence>
<dbReference type="PANTHER" id="PTHR31089">
    <property type="entry name" value="CYCLIC DOF FACTOR 2"/>
    <property type="match status" value="1"/>
</dbReference>
<feature type="compositionally biased region" description="Low complexity" evidence="7">
    <location>
        <begin position="349"/>
        <end position="376"/>
    </location>
</feature>
<dbReference type="PANTHER" id="PTHR31089:SF1">
    <property type="entry name" value="CYCLIC DOF FACTOR 3"/>
    <property type="match status" value="1"/>
</dbReference>
<reference evidence="10" key="1">
    <citation type="journal article" date="2016" name="Nat. Commun.">
        <title>The Gonium pectorale genome demonstrates co-option of cell cycle regulation during the evolution of multicellularity.</title>
        <authorList>
            <person name="Hanschen E.R."/>
            <person name="Marriage T.N."/>
            <person name="Ferris P.J."/>
            <person name="Hamaji T."/>
            <person name="Toyoda A."/>
            <person name="Fujiyama A."/>
            <person name="Neme R."/>
            <person name="Noguchi H."/>
            <person name="Minakuchi Y."/>
            <person name="Suzuki M."/>
            <person name="Kawai-Toyooka H."/>
            <person name="Smith D.R."/>
            <person name="Sparks H."/>
            <person name="Anderson J."/>
            <person name="Bakaric R."/>
            <person name="Luria V."/>
            <person name="Karger A."/>
            <person name="Kirschner M.W."/>
            <person name="Durand P.M."/>
            <person name="Michod R.E."/>
            <person name="Nozaki H."/>
            <person name="Olson B.J."/>
        </authorList>
    </citation>
    <scope>NUCLEOTIDE SEQUENCE [LARGE SCALE GENOMIC DNA]</scope>
    <source>
        <strain evidence="10">NIES-2863</strain>
    </source>
</reference>
<name>A0A150GSR1_GONPE</name>
<dbReference type="GO" id="GO:0003677">
    <property type="term" value="F:DNA binding"/>
    <property type="evidence" value="ECO:0007669"/>
    <property type="project" value="UniProtKB-KW"/>
</dbReference>
<keyword evidence="10" id="KW-1185">Reference proteome</keyword>
<keyword evidence="5" id="KW-0804">Transcription</keyword>
<comment type="caution">
    <text evidence="9">The sequence shown here is derived from an EMBL/GenBank/DDBJ whole genome shotgun (WGS) entry which is preliminary data.</text>
</comment>
<evidence type="ECO:0000256" key="6">
    <source>
        <dbReference type="ARBA" id="ARBA00023242"/>
    </source>
</evidence>
<dbReference type="Pfam" id="PF02701">
    <property type="entry name" value="Zn_ribbon_Dof"/>
    <property type="match status" value="1"/>
</dbReference>
<keyword evidence="3" id="KW-0805">Transcription regulation</keyword>
<evidence type="ECO:0000313" key="10">
    <source>
        <dbReference type="Proteomes" id="UP000075714"/>
    </source>
</evidence>
<protein>
    <recommendedName>
        <fullName evidence="8">Dof-type domain-containing protein</fullName>
    </recommendedName>
</protein>
<evidence type="ECO:0000256" key="1">
    <source>
        <dbReference type="ARBA" id="ARBA00022723"/>
    </source>
</evidence>
<organism evidence="9 10">
    <name type="scientific">Gonium pectorale</name>
    <name type="common">Green alga</name>
    <dbReference type="NCBI Taxonomy" id="33097"/>
    <lineage>
        <taxon>Eukaryota</taxon>
        <taxon>Viridiplantae</taxon>
        <taxon>Chlorophyta</taxon>
        <taxon>core chlorophytes</taxon>
        <taxon>Chlorophyceae</taxon>
        <taxon>CS clade</taxon>
        <taxon>Chlamydomonadales</taxon>
        <taxon>Volvocaceae</taxon>
        <taxon>Gonium</taxon>
    </lineage>
</organism>
<dbReference type="InterPro" id="IPR003851">
    <property type="entry name" value="Znf_Dof"/>
</dbReference>
<evidence type="ECO:0000256" key="7">
    <source>
        <dbReference type="SAM" id="MobiDB-lite"/>
    </source>
</evidence>
<proteinExistence type="predicted"/>
<evidence type="ECO:0000313" key="9">
    <source>
        <dbReference type="EMBL" id="KXZ52853.1"/>
    </source>
</evidence>
<evidence type="ECO:0000259" key="8">
    <source>
        <dbReference type="PROSITE" id="PS50884"/>
    </source>
</evidence>
<dbReference type="STRING" id="33097.A0A150GSR1"/>
<dbReference type="EMBL" id="LSYV01000009">
    <property type="protein sequence ID" value="KXZ52853.1"/>
    <property type="molecule type" value="Genomic_DNA"/>
</dbReference>
<accession>A0A150GSR1</accession>
<evidence type="ECO:0000256" key="3">
    <source>
        <dbReference type="ARBA" id="ARBA00023015"/>
    </source>
</evidence>
<keyword evidence="2" id="KW-0862">Zinc</keyword>
<dbReference type="InterPro" id="IPR045174">
    <property type="entry name" value="Dof"/>
</dbReference>
<keyword evidence="4" id="KW-0238">DNA-binding</keyword>
<dbReference type="AlphaFoldDB" id="A0A150GSR1"/>
<dbReference type="GO" id="GO:0046872">
    <property type="term" value="F:metal ion binding"/>
    <property type="evidence" value="ECO:0007669"/>
    <property type="project" value="UniProtKB-KW"/>
</dbReference>